<geneLocation type="plasmid" evidence="3">
    <name>pDeide1</name>
</geneLocation>
<evidence type="ECO:0000259" key="1">
    <source>
        <dbReference type="PROSITE" id="PS50887"/>
    </source>
</evidence>
<dbReference type="AlphaFoldDB" id="C1D2J4"/>
<dbReference type="PANTHER" id="PTHR43102">
    <property type="entry name" value="SLR1143 PROTEIN"/>
    <property type="match status" value="1"/>
</dbReference>
<dbReference type="SMART" id="SM00065">
    <property type="entry name" value="GAF"/>
    <property type="match status" value="1"/>
</dbReference>
<dbReference type="InterPro" id="IPR029016">
    <property type="entry name" value="GAF-like_dom_sf"/>
</dbReference>
<dbReference type="SMART" id="SM00267">
    <property type="entry name" value="GGDEF"/>
    <property type="match status" value="1"/>
</dbReference>
<name>C1D2J4_DEIDV</name>
<feature type="domain" description="GGDEF" evidence="1">
    <location>
        <begin position="383"/>
        <end position="508"/>
    </location>
</feature>
<dbReference type="PROSITE" id="PS50887">
    <property type="entry name" value="GGDEF"/>
    <property type="match status" value="1"/>
</dbReference>
<protein>
    <submittedName>
        <fullName evidence="2">Putative Diguanylate cyclase (GGDEF domain) with GAF sensor</fullName>
    </submittedName>
</protein>
<dbReference type="Pfam" id="PF00990">
    <property type="entry name" value="GGDEF"/>
    <property type="match status" value="1"/>
</dbReference>
<keyword evidence="2" id="KW-0614">Plasmid</keyword>
<dbReference type="PANTHER" id="PTHR43102:SF2">
    <property type="entry name" value="GAF DOMAIN-CONTAINING PROTEIN"/>
    <property type="match status" value="1"/>
</dbReference>
<sequence length="508" mass="56320">MPSAPLPEQEYARLLELARYNILDTAPEESFDRLTRLAARTLRVPGVILNFVDQGRQWRKSWFGDGETNCSREDSFCAWTILSDDVLAVSDAREDPRFHDYKLVVGDPNIRMYAGAPLVTPSGHRIGSLCVFSAEARELDLDDQATLRDLAALVMDELELRLHNHVLQSQINQQDQQLWELRQTVAHAQVLEDINGLTETATTPEEVTLAVAAKIGEAIHADWTGLIAFSGNDATIQVAHHQPDLSPALLAFASRLPQLPCGVTRGMRGVTHTAYIEDYRQHPDALQEGVDAGFKSAALVPLGQYGEIEFLLIAARAERGSRAAWRSSDRALLDAAGRTVRAALVRRAALEASLLAARQDRLTGIANRRAFDHDLELRMQAGQPFTFALMDLDGFKQVNDVEGHAQGDRVLQVFALALRDTVSSYGQVYRYGGDEFALLLDPLTDERALEHVDSAVLAARQVTTRFVGASVGIVQMGNEDNPYCPSELQQRADTRMYEVKRRRQAALN</sequence>
<reference evidence="2 3" key="1">
    <citation type="journal article" date="2009" name="PLoS Genet.">
        <title>Alliance of proteomics and genomics to unravel the specificities of Sahara bacterium Deinococcus deserti.</title>
        <authorList>
            <person name="de Groot A."/>
            <person name="Dulermo R."/>
            <person name="Ortet P."/>
            <person name="Blanchard L."/>
            <person name="Guerin P."/>
            <person name="Fernandez B."/>
            <person name="Vacherie B."/>
            <person name="Dossat C."/>
            <person name="Jolivet E."/>
            <person name="Siguier P."/>
            <person name="Chandler M."/>
            <person name="Barakat M."/>
            <person name="Dedieu A."/>
            <person name="Barbe V."/>
            <person name="Heulin T."/>
            <person name="Sommer S."/>
            <person name="Achouak W."/>
            <person name="Armengaud J."/>
        </authorList>
    </citation>
    <scope>NUCLEOTIDE SEQUENCE [LARGE SCALE GENOMIC DNA]</scope>
    <source>
        <strain evidence="3">DSM 17065 / CIP 109153 / LMG 22923 / VCD115</strain>
        <plasmid evidence="3">pDeide1</plasmid>
    </source>
</reference>
<keyword evidence="3" id="KW-1185">Reference proteome</keyword>
<dbReference type="SUPFAM" id="SSF55073">
    <property type="entry name" value="Nucleotide cyclase"/>
    <property type="match status" value="1"/>
</dbReference>
<dbReference type="Proteomes" id="UP000002208">
    <property type="component" value="Plasmid 1"/>
</dbReference>
<dbReference type="RefSeq" id="WP_012694756.1">
    <property type="nucleotide sequence ID" value="NC_012527.1"/>
</dbReference>
<dbReference type="InterPro" id="IPR000160">
    <property type="entry name" value="GGDEF_dom"/>
</dbReference>
<dbReference type="Pfam" id="PF13185">
    <property type="entry name" value="GAF_2"/>
    <property type="match status" value="1"/>
</dbReference>
<organism evidence="2 3">
    <name type="scientific">Deinococcus deserti (strain DSM 17065 / CIP 109153 / LMG 22923 / VCD115)</name>
    <dbReference type="NCBI Taxonomy" id="546414"/>
    <lineage>
        <taxon>Bacteria</taxon>
        <taxon>Thermotogati</taxon>
        <taxon>Deinococcota</taxon>
        <taxon>Deinococci</taxon>
        <taxon>Deinococcales</taxon>
        <taxon>Deinococcaceae</taxon>
        <taxon>Deinococcus</taxon>
    </lineage>
</organism>
<dbReference type="OrthoDB" id="9812358at2"/>
<dbReference type="EMBL" id="CP001115">
    <property type="protein sequence ID" value="ACO47633.1"/>
    <property type="molecule type" value="Genomic_DNA"/>
</dbReference>
<dbReference type="HOGENOM" id="CLU_000445_11_32_0"/>
<dbReference type="SUPFAM" id="SSF55781">
    <property type="entry name" value="GAF domain-like"/>
    <property type="match status" value="2"/>
</dbReference>
<dbReference type="InterPro" id="IPR003018">
    <property type="entry name" value="GAF"/>
</dbReference>
<gene>
    <name evidence="2" type="ordered locus">Deide_1p01751</name>
</gene>
<dbReference type="CDD" id="cd01949">
    <property type="entry name" value="GGDEF"/>
    <property type="match status" value="1"/>
</dbReference>
<dbReference type="NCBIfam" id="TIGR00254">
    <property type="entry name" value="GGDEF"/>
    <property type="match status" value="1"/>
</dbReference>
<dbReference type="KEGG" id="ddr:Deide_1p01751"/>
<dbReference type="Gene3D" id="3.30.450.40">
    <property type="match status" value="2"/>
</dbReference>
<evidence type="ECO:0000313" key="2">
    <source>
        <dbReference type="EMBL" id="ACO47633.1"/>
    </source>
</evidence>
<dbReference type="InterPro" id="IPR043128">
    <property type="entry name" value="Rev_trsase/Diguanyl_cyclase"/>
</dbReference>
<evidence type="ECO:0000313" key="3">
    <source>
        <dbReference type="Proteomes" id="UP000002208"/>
    </source>
</evidence>
<accession>C1D2J4</accession>
<dbReference type="Gene3D" id="3.30.70.270">
    <property type="match status" value="1"/>
</dbReference>
<proteinExistence type="predicted"/>
<dbReference type="InterPro" id="IPR029787">
    <property type="entry name" value="Nucleotide_cyclase"/>
</dbReference>